<feature type="compositionally biased region" description="Basic and acidic residues" evidence="1">
    <location>
        <begin position="12"/>
        <end position="22"/>
    </location>
</feature>
<protein>
    <submittedName>
        <fullName evidence="3">Anaphase-promoting complex subunit 1</fullName>
    </submittedName>
</protein>
<dbReference type="AlphaFoldDB" id="A0A0N5A9I8"/>
<proteinExistence type="predicted"/>
<feature type="region of interest" description="Disordered" evidence="1">
    <location>
        <begin position="1"/>
        <end position="22"/>
    </location>
</feature>
<evidence type="ECO:0000313" key="2">
    <source>
        <dbReference type="Proteomes" id="UP000046393"/>
    </source>
</evidence>
<evidence type="ECO:0000256" key="1">
    <source>
        <dbReference type="SAM" id="MobiDB-lite"/>
    </source>
</evidence>
<reference evidence="3" key="1">
    <citation type="submission" date="2017-02" db="UniProtKB">
        <authorList>
            <consortium name="WormBaseParasite"/>
        </authorList>
    </citation>
    <scope>IDENTIFICATION</scope>
</reference>
<keyword evidence="2" id="KW-1185">Reference proteome</keyword>
<sequence>MISSVTDLSVPELDRPRSCDSSLDRKATGQILTCCASLDGSQCKICRSLISLSNSSQFNDSQSFSPKMKRDASSSLYSGVFSHALDPLVSPPASRGNTLKTLRSLTEEAEDGSLNSTDIYKDNDVNCMKKIVINRNVTENNLLCFPEDLPNEFYLCKEAFVTEEMWSSFIKQLNGIFFKISSFSEAIPPQLFFGEGDFYLHQFSQCIGASVFQLSSVLGEAECAAACVEFNCVAVNVVPLPDMTVNCEILTSLEAIVPANGMSCYAMPY</sequence>
<dbReference type="Proteomes" id="UP000046393">
    <property type="component" value="Unplaced"/>
</dbReference>
<organism evidence="2 3">
    <name type="scientific">Syphacia muris</name>
    <dbReference type="NCBI Taxonomy" id="451379"/>
    <lineage>
        <taxon>Eukaryota</taxon>
        <taxon>Metazoa</taxon>
        <taxon>Ecdysozoa</taxon>
        <taxon>Nematoda</taxon>
        <taxon>Chromadorea</taxon>
        <taxon>Rhabditida</taxon>
        <taxon>Spirurina</taxon>
        <taxon>Oxyuridomorpha</taxon>
        <taxon>Oxyuroidea</taxon>
        <taxon>Oxyuridae</taxon>
        <taxon>Syphacia</taxon>
    </lineage>
</organism>
<dbReference type="WBParaSite" id="SMUV_0000076901-mRNA-1">
    <property type="protein sequence ID" value="SMUV_0000076901-mRNA-1"/>
    <property type="gene ID" value="SMUV_0000076901"/>
</dbReference>
<name>A0A0N5A9I8_9BILA</name>
<accession>A0A0N5A9I8</accession>
<evidence type="ECO:0000313" key="3">
    <source>
        <dbReference type="WBParaSite" id="SMUV_0000076901-mRNA-1"/>
    </source>
</evidence>